<sequence>MNTNNMKAKGKVLVVDDEPDITRQFQRALEDEGYFVETATSGEEAWEKYQQQYFDVVWPIGKWKE</sequence>
<reference evidence="3" key="1">
    <citation type="submission" date="2019-02" db="EMBL/GenBank/DDBJ databases">
        <authorList>
            <person name="Gruber-Vodicka R. H."/>
            <person name="Seah K. B. B."/>
        </authorList>
    </citation>
    <scope>NUCLEOTIDE SEQUENCE</scope>
    <source>
        <strain evidence="3">BECK_BZ131</strain>
    </source>
</reference>
<dbReference type="AlphaFoldDB" id="A0A450TPL6"/>
<accession>A0A450TPL6</accession>
<dbReference type="SUPFAM" id="SSF52172">
    <property type="entry name" value="CheY-like"/>
    <property type="match status" value="1"/>
</dbReference>
<dbReference type="InterPro" id="IPR001789">
    <property type="entry name" value="Sig_transdc_resp-reg_receiver"/>
</dbReference>
<evidence type="ECO:0000313" key="3">
    <source>
        <dbReference type="EMBL" id="VFJ69893.1"/>
    </source>
</evidence>
<protein>
    <submittedName>
        <fullName evidence="3">Two-component system, OmpR family, response regulator</fullName>
    </submittedName>
</protein>
<dbReference type="PROSITE" id="PS50110">
    <property type="entry name" value="RESPONSE_REGULATORY"/>
    <property type="match status" value="1"/>
</dbReference>
<dbReference type="EMBL" id="CAADFE010000020">
    <property type="protein sequence ID" value="VFJ69893.1"/>
    <property type="molecule type" value="Genomic_DNA"/>
</dbReference>
<feature type="domain" description="Response regulatory" evidence="2">
    <location>
        <begin position="11"/>
        <end position="65"/>
    </location>
</feature>
<dbReference type="Pfam" id="PF00072">
    <property type="entry name" value="Response_reg"/>
    <property type="match status" value="1"/>
</dbReference>
<evidence type="ECO:0000256" key="1">
    <source>
        <dbReference type="PROSITE-ProRule" id="PRU00169"/>
    </source>
</evidence>
<proteinExistence type="predicted"/>
<dbReference type="Gene3D" id="3.40.50.2300">
    <property type="match status" value="1"/>
</dbReference>
<evidence type="ECO:0000259" key="2">
    <source>
        <dbReference type="PROSITE" id="PS50110"/>
    </source>
</evidence>
<dbReference type="InterPro" id="IPR011006">
    <property type="entry name" value="CheY-like_superfamily"/>
</dbReference>
<gene>
    <name evidence="3" type="ORF">BECKFW1821C_GA0114237_102029</name>
</gene>
<comment type="caution">
    <text evidence="1">Lacks conserved residue(s) required for the propagation of feature annotation.</text>
</comment>
<organism evidence="3">
    <name type="scientific">Candidatus Kentrum sp. FW</name>
    <dbReference type="NCBI Taxonomy" id="2126338"/>
    <lineage>
        <taxon>Bacteria</taxon>
        <taxon>Pseudomonadati</taxon>
        <taxon>Pseudomonadota</taxon>
        <taxon>Gammaproteobacteria</taxon>
        <taxon>Candidatus Kentrum</taxon>
    </lineage>
</organism>
<name>A0A450TPL6_9GAMM</name>
<dbReference type="GO" id="GO:0000160">
    <property type="term" value="P:phosphorelay signal transduction system"/>
    <property type="evidence" value="ECO:0007669"/>
    <property type="project" value="InterPro"/>
</dbReference>